<dbReference type="InterPro" id="IPR006047">
    <property type="entry name" value="GH13_cat_dom"/>
</dbReference>
<feature type="disulfide bond" evidence="4">
    <location>
        <begin position="120"/>
        <end position="532"/>
    </location>
</feature>
<dbReference type="PANTHER" id="PTHR10357:SF209">
    <property type="entry name" value="PERIPLASMIC ALPHA-AMYLASE"/>
    <property type="match status" value="1"/>
</dbReference>
<dbReference type="SMART" id="SM00642">
    <property type="entry name" value="Aamy"/>
    <property type="match status" value="1"/>
</dbReference>
<feature type="signal peptide" evidence="5">
    <location>
        <begin position="1"/>
        <end position="17"/>
    </location>
</feature>
<evidence type="ECO:0000313" key="8">
    <source>
        <dbReference type="Proteomes" id="UP000255417"/>
    </source>
</evidence>
<feature type="disulfide bond" evidence="4">
    <location>
        <begin position="57"/>
        <end position="75"/>
    </location>
</feature>
<keyword evidence="8" id="KW-1185">Reference proteome</keyword>
<dbReference type="GO" id="GO:0030980">
    <property type="term" value="P:alpha-glucan catabolic process"/>
    <property type="evidence" value="ECO:0007669"/>
    <property type="project" value="InterPro"/>
</dbReference>
<feature type="chain" id="PRO_5016781021" evidence="5">
    <location>
        <begin position="18"/>
        <end position="679"/>
    </location>
</feature>
<feature type="binding site" evidence="2">
    <location>
        <position position="313"/>
    </location>
    <ligand>
        <name>Ca(2+)</name>
        <dbReference type="ChEBI" id="CHEBI:29108"/>
    </ligand>
</feature>
<gene>
    <name evidence="7" type="primary">malS</name>
    <name evidence="7" type="ORF">NCTC12872_00109</name>
</gene>
<dbReference type="InterPro" id="IPR014635">
    <property type="entry name" value="A_amylase_MalS"/>
</dbReference>
<dbReference type="AlphaFoldDB" id="A0A379C7K7"/>
<feature type="active site" description="Proton donor" evidence="1">
    <location>
        <position position="498"/>
    </location>
</feature>
<dbReference type="NCBIfam" id="NF007052">
    <property type="entry name" value="PRK09505.1-2"/>
    <property type="match status" value="1"/>
</dbReference>
<proteinExistence type="predicted"/>
<dbReference type="PIRSF" id="PIRSF036917">
    <property type="entry name" value="Alph_amls_MalS"/>
    <property type="match status" value="1"/>
</dbReference>
<dbReference type="Pfam" id="PF00128">
    <property type="entry name" value="Alpha-amylase"/>
    <property type="match status" value="2"/>
</dbReference>
<protein>
    <submittedName>
        <fullName evidence="7">Alpha-amylase</fullName>
        <ecNumber evidence="7">3.2.1.1</ecNumber>
    </submittedName>
</protein>
<dbReference type="InterPro" id="IPR017853">
    <property type="entry name" value="GH"/>
</dbReference>
<dbReference type="EC" id="3.2.1.1" evidence="7"/>
<dbReference type="GO" id="GO:0005509">
    <property type="term" value="F:calcium ion binding"/>
    <property type="evidence" value="ECO:0007669"/>
    <property type="project" value="InterPro"/>
</dbReference>
<dbReference type="NCBIfam" id="NF007059">
    <property type="entry name" value="PRK09505.2-4"/>
    <property type="match status" value="1"/>
</dbReference>
<keyword evidence="4" id="KW-1015">Disulfide bond</keyword>
<dbReference type="GO" id="GO:0009313">
    <property type="term" value="P:oligosaccharide catabolic process"/>
    <property type="evidence" value="ECO:0007669"/>
    <property type="project" value="InterPro"/>
</dbReference>
<accession>A0A379C7K7</accession>
<feature type="active site" description="Nucleophile" evidence="1">
    <location>
        <position position="458"/>
    </location>
</feature>
<evidence type="ECO:0000256" key="3">
    <source>
        <dbReference type="PIRSR" id="PIRSR036917-3"/>
    </source>
</evidence>
<feature type="site" description="Transition state stabilizer" evidence="3">
    <location>
        <position position="560"/>
    </location>
</feature>
<keyword evidence="2" id="KW-0479">Metal-binding</keyword>
<dbReference type="Gene3D" id="3.20.20.80">
    <property type="entry name" value="Glycosidases"/>
    <property type="match status" value="2"/>
</dbReference>
<feature type="binding site" evidence="2">
    <location>
        <position position="462"/>
    </location>
    <ligand>
        <name>Ca(2+)</name>
        <dbReference type="ChEBI" id="CHEBI:29108"/>
    </ligand>
</feature>
<keyword evidence="5" id="KW-0732">Signal</keyword>
<sequence length="679" mass="77717">MKRLLLLPLALSNIAYANQWENASFSHFEKQQDHLFQAQANLEKGSYPLQFYVDKKCYQPTGNIKLNTDLSLIPCDDKKVNLRIFRKGQYIATINAQEATPKLKITVKPTKAPQKSVKTCPVWNKKPITVDVSSTFKNGEKVRDFYSGQVATVEQGKITILPDPNANGLLLLEPANSTVQATFDWHNAIVYFVLTDRFYNGDPSNDHSYGRKKDGMHEIGTFHGGDLKGLTQKLDYLSDLGINTIWISSPLEQIHGWVGGGSQGDFPHYAYHGYYHLDWTKVDANMGTEQELKAFVEQAHKKGIRVLFDIVMNHTGYATLADMQEFNFGQLYLDDKEAEKIFGKKWTDWRPKANENWHKFNEYIHFGHKDGWKNWWGKAWVRSDIGDYDGAKFNDLQMSLASLPDLKTESEQAVKLPEFFAKKATNAKNLDNAKVRDYLITWLSDWVRKYGIDGFRVDTAKHVEKSTWLALKKASSQALKEWQKNHKNFGDDFWMTGEAWGLGVMKNDYYQNGFDAMINFDFQNEAQKSLDCFANIGETYQSMSDKLTDFNVLSYLSSHDTLLFFDKASEKDLNKQKIAGSLLLLSPGAIQIYYGDETARPFGATGSDPLQGTRSDMNWEDLIKPNHQALFNHWKKLTHFRKNHIAVGKGKNITLETQNYFAFSRQYEGDKVMVVWAGK</sequence>
<dbReference type="EMBL" id="UGTA01000001">
    <property type="protein sequence ID" value="SUB58159.1"/>
    <property type="molecule type" value="Genomic_DNA"/>
</dbReference>
<evidence type="ECO:0000256" key="5">
    <source>
        <dbReference type="SAM" id="SignalP"/>
    </source>
</evidence>
<keyword evidence="7" id="KW-0378">Hydrolase</keyword>
<name>A0A379C7K7_9PAST</name>
<keyword evidence="2" id="KW-0106">Calcium</keyword>
<evidence type="ECO:0000313" key="7">
    <source>
        <dbReference type="EMBL" id="SUB58159.1"/>
    </source>
</evidence>
<comment type="cofactor">
    <cofactor evidence="2">
        <name>Ca(2+)</name>
        <dbReference type="ChEBI" id="CHEBI:29108"/>
    </cofactor>
    <text evidence="2">Binds 1 Ca(2+) ion per subunit.</text>
</comment>
<dbReference type="SUPFAM" id="SSF51445">
    <property type="entry name" value="(Trans)glycosidases"/>
    <property type="match status" value="1"/>
</dbReference>
<dbReference type="GO" id="GO:0042597">
    <property type="term" value="C:periplasmic space"/>
    <property type="evidence" value="ECO:0007669"/>
    <property type="project" value="InterPro"/>
</dbReference>
<evidence type="ECO:0000259" key="6">
    <source>
        <dbReference type="SMART" id="SM00642"/>
    </source>
</evidence>
<dbReference type="NCBIfam" id="NF007060">
    <property type="entry name" value="PRK09505.2-5"/>
    <property type="match status" value="1"/>
</dbReference>
<evidence type="ECO:0000256" key="1">
    <source>
        <dbReference type="PIRSR" id="PIRSR036917-1"/>
    </source>
</evidence>
<evidence type="ECO:0000256" key="4">
    <source>
        <dbReference type="PIRSR" id="PIRSR036917-4"/>
    </source>
</evidence>
<dbReference type="Proteomes" id="UP000255417">
    <property type="component" value="Unassembled WGS sequence"/>
</dbReference>
<organism evidence="7 8">
    <name type="scientific">Phocoenobacter uteri</name>
    <dbReference type="NCBI Taxonomy" id="146806"/>
    <lineage>
        <taxon>Bacteria</taxon>
        <taxon>Pseudomonadati</taxon>
        <taxon>Pseudomonadota</taxon>
        <taxon>Gammaproteobacteria</taxon>
        <taxon>Pasteurellales</taxon>
        <taxon>Pasteurellaceae</taxon>
        <taxon>Phocoenobacter</taxon>
    </lineage>
</organism>
<feature type="domain" description="Glycosyl hydrolase family 13 catalytic" evidence="6">
    <location>
        <begin position="192"/>
        <end position="641"/>
    </location>
</feature>
<evidence type="ECO:0000256" key="2">
    <source>
        <dbReference type="PIRSR" id="PIRSR036917-2"/>
    </source>
</evidence>
<reference evidence="7 8" key="1">
    <citation type="submission" date="2018-06" db="EMBL/GenBank/DDBJ databases">
        <authorList>
            <consortium name="Pathogen Informatics"/>
            <person name="Doyle S."/>
        </authorList>
    </citation>
    <scope>NUCLEOTIDE SEQUENCE [LARGE SCALE GENOMIC DNA]</scope>
    <source>
        <strain evidence="7 8">NCTC12872</strain>
    </source>
</reference>
<dbReference type="OrthoDB" id="9805159at2"/>
<dbReference type="PANTHER" id="PTHR10357">
    <property type="entry name" value="ALPHA-AMYLASE FAMILY MEMBER"/>
    <property type="match status" value="1"/>
</dbReference>
<keyword evidence="7" id="KW-0326">Glycosidase</keyword>
<dbReference type="GO" id="GO:0004556">
    <property type="term" value="F:alpha-amylase activity"/>
    <property type="evidence" value="ECO:0007669"/>
    <property type="project" value="UniProtKB-EC"/>
</dbReference>